<dbReference type="InterPro" id="IPR013249">
    <property type="entry name" value="RNA_pol_sigma70_r4_t2"/>
</dbReference>
<proteinExistence type="inferred from homology"/>
<dbReference type="SUPFAM" id="SSF88659">
    <property type="entry name" value="Sigma3 and sigma4 domains of RNA polymerase sigma factors"/>
    <property type="match status" value="1"/>
</dbReference>
<protein>
    <submittedName>
        <fullName evidence="7">RNA polymerase subunit sigma-24</fullName>
    </submittedName>
</protein>
<feature type="domain" description="RNA polymerase sigma factor 70 region 4 type 2" evidence="6">
    <location>
        <begin position="111"/>
        <end position="163"/>
    </location>
</feature>
<gene>
    <name evidence="7" type="ORF">Q428_11435</name>
</gene>
<dbReference type="GO" id="GO:0006352">
    <property type="term" value="P:DNA-templated transcription initiation"/>
    <property type="evidence" value="ECO:0007669"/>
    <property type="project" value="InterPro"/>
</dbReference>
<dbReference type="Gene3D" id="1.10.1740.10">
    <property type="match status" value="1"/>
</dbReference>
<dbReference type="Pfam" id="PF04542">
    <property type="entry name" value="Sigma70_r2"/>
    <property type="match status" value="1"/>
</dbReference>
<dbReference type="CDD" id="cd06171">
    <property type="entry name" value="Sigma70_r4"/>
    <property type="match status" value="1"/>
</dbReference>
<accession>A0A017RV58</accession>
<dbReference type="PANTHER" id="PTHR43133">
    <property type="entry name" value="RNA POLYMERASE ECF-TYPE SIGMA FACTO"/>
    <property type="match status" value="1"/>
</dbReference>
<dbReference type="Gene3D" id="1.10.10.10">
    <property type="entry name" value="Winged helix-like DNA-binding domain superfamily/Winged helix DNA-binding domain"/>
    <property type="match status" value="1"/>
</dbReference>
<dbReference type="InterPro" id="IPR013324">
    <property type="entry name" value="RNA_pol_sigma_r3/r4-like"/>
</dbReference>
<evidence type="ECO:0000256" key="1">
    <source>
        <dbReference type="ARBA" id="ARBA00010641"/>
    </source>
</evidence>
<dbReference type="Pfam" id="PF08281">
    <property type="entry name" value="Sigma70_r4_2"/>
    <property type="match status" value="1"/>
</dbReference>
<evidence type="ECO:0000313" key="7">
    <source>
        <dbReference type="EMBL" id="EYE87800.1"/>
    </source>
</evidence>
<evidence type="ECO:0000313" key="8">
    <source>
        <dbReference type="Proteomes" id="UP000019681"/>
    </source>
</evidence>
<dbReference type="InterPro" id="IPR039425">
    <property type="entry name" value="RNA_pol_sigma-70-like"/>
</dbReference>
<feature type="domain" description="RNA polymerase sigma-70 region 2" evidence="5">
    <location>
        <begin position="21"/>
        <end position="87"/>
    </location>
</feature>
<keyword evidence="8" id="KW-1185">Reference proteome</keyword>
<dbReference type="PANTHER" id="PTHR43133:SF51">
    <property type="entry name" value="RNA POLYMERASE SIGMA FACTOR"/>
    <property type="match status" value="1"/>
</dbReference>
<evidence type="ECO:0000256" key="4">
    <source>
        <dbReference type="ARBA" id="ARBA00023163"/>
    </source>
</evidence>
<dbReference type="GO" id="GO:0003677">
    <property type="term" value="F:DNA binding"/>
    <property type="evidence" value="ECO:0007669"/>
    <property type="project" value="InterPro"/>
</dbReference>
<dbReference type="InterPro" id="IPR014284">
    <property type="entry name" value="RNA_pol_sigma-70_dom"/>
</dbReference>
<dbReference type="NCBIfam" id="TIGR02937">
    <property type="entry name" value="sigma70-ECF"/>
    <property type="match status" value="1"/>
</dbReference>
<dbReference type="AlphaFoldDB" id="A0A017RV58"/>
<evidence type="ECO:0000256" key="3">
    <source>
        <dbReference type="ARBA" id="ARBA00023082"/>
    </source>
</evidence>
<dbReference type="OrthoDB" id="9784984at2"/>
<dbReference type="GO" id="GO:0016987">
    <property type="term" value="F:sigma factor activity"/>
    <property type="evidence" value="ECO:0007669"/>
    <property type="project" value="UniProtKB-KW"/>
</dbReference>
<reference evidence="7 8" key="1">
    <citation type="journal article" date="2014" name="Genome Announc.">
        <title>Draft Genome Sequence of Fervidicella metallireducens Strain AeBT, an Iron-Reducing Thermoanaerobe from the Great Artesian Basin.</title>
        <authorList>
            <person name="Patel B.K."/>
        </authorList>
    </citation>
    <scope>NUCLEOTIDE SEQUENCE [LARGE SCALE GENOMIC DNA]</scope>
    <source>
        <strain evidence="7 8">AeB</strain>
    </source>
</reference>
<evidence type="ECO:0000259" key="6">
    <source>
        <dbReference type="Pfam" id="PF08281"/>
    </source>
</evidence>
<evidence type="ECO:0000259" key="5">
    <source>
        <dbReference type="Pfam" id="PF04542"/>
    </source>
</evidence>
<keyword evidence="4" id="KW-0804">Transcription</keyword>
<organism evidence="7 8">
    <name type="scientific">Fervidicella metallireducens AeB</name>
    <dbReference type="NCBI Taxonomy" id="1403537"/>
    <lineage>
        <taxon>Bacteria</taxon>
        <taxon>Bacillati</taxon>
        <taxon>Bacillota</taxon>
        <taxon>Clostridia</taxon>
        <taxon>Eubacteriales</taxon>
        <taxon>Clostridiaceae</taxon>
        <taxon>Fervidicella</taxon>
    </lineage>
</organism>
<comment type="similarity">
    <text evidence="1">Belongs to the sigma-70 factor family. ECF subfamily.</text>
</comment>
<comment type="caution">
    <text evidence="7">The sequence shown here is derived from an EMBL/GenBank/DDBJ whole genome shotgun (WGS) entry which is preliminary data.</text>
</comment>
<dbReference type="InterPro" id="IPR013325">
    <property type="entry name" value="RNA_pol_sigma_r2"/>
</dbReference>
<dbReference type="EMBL" id="AZQP01000038">
    <property type="protein sequence ID" value="EYE87800.1"/>
    <property type="molecule type" value="Genomic_DNA"/>
</dbReference>
<evidence type="ECO:0000256" key="2">
    <source>
        <dbReference type="ARBA" id="ARBA00023015"/>
    </source>
</evidence>
<name>A0A017RV58_9CLOT</name>
<dbReference type="InterPro" id="IPR007627">
    <property type="entry name" value="RNA_pol_sigma70_r2"/>
</dbReference>
<dbReference type="InterPro" id="IPR036388">
    <property type="entry name" value="WH-like_DNA-bd_sf"/>
</dbReference>
<dbReference type="STRING" id="1403537.Q428_11435"/>
<dbReference type="Proteomes" id="UP000019681">
    <property type="component" value="Unassembled WGS sequence"/>
</dbReference>
<keyword evidence="2" id="KW-0805">Transcription regulation</keyword>
<sequence>MGDNEIIEGLKRGDDECFYSLVDLYKKRVVSLCYSYTHDYHEAEDLSQEVFLKLYKTINKFRGESSLSTYIYRITISSCIDYKRKKSLKNFLTGLKLENKSQEIEDLDEKRYIRQCILNLPEELKTPVVLYYYIGLTHKEIGEVLNISSKTVEGRIYRAKIKLKSELDREGYSLCSKSGMI</sequence>
<dbReference type="SUPFAM" id="SSF88946">
    <property type="entry name" value="Sigma2 domain of RNA polymerase sigma factors"/>
    <property type="match status" value="1"/>
</dbReference>
<keyword evidence="3" id="KW-0731">Sigma factor</keyword>